<feature type="transmembrane region" description="Helical" evidence="2">
    <location>
        <begin position="108"/>
        <end position="129"/>
    </location>
</feature>
<proteinExistence type="predicted"/>
<keyword evidence="4" id="KW-1185">Reference proteome</keyword>
<protein>
    <submittedName>
        <fullName evidence="3">Uncharacterized protein</fullName>
    </submittedName>
</protein>
<evidence type="ECO:0000313" key="3">
    <source>
        <dbReference type="EMBL" id="KAH7947449.1"/>
    </source>
</evidence>
<name>A0A9D4PMY0_RHISA</name>
<evidence type="ECO:0000256" key="1">
    <source>
        <dbReference type="SAM" id="MobiDB-lite"/>
    </source>
</evidence>
<dbReference type="EMBL" id="JABSTV010001252">
    <property type="protein sequence ID" value="KAH7947449.1"/>
    <property type="molecule type" value="Genomic_DNA"/>
</dbReference>
<dbReference type="AlphaFoldDB" id="A0A9D4PMY0"/>
<feature type="region of interest" description="Disordered" evidence="1">
    <location>
        <begin position="231"/>
        <end position="281"/>
    </location>
</feature>
<evidence type="ECO:0000313" key="4">
    <source>
        <dbReference type="Proteomes" id="UP000821837"/>
    </source>
</evidence>
<accession>A0A9D4PMY0</accession>
<sequence>MPVNRLPKRNFRRTTHQASSSVSETSLSETTDQLIAFWQRRFGGGGGRISCPECEVRPGWSRNAYDDCSPSCSGSASVCRGGDFQSLLRPHPEDIHHVEYAACSSSTLIFTLMALVSAFLVVSVTVILVRVKPILQSGVQAAGAAAPVALPPRDFTLGPPKPAPKPFTVRLARMDEASRWNFRWTFAKHTPHKPSPRMSVTGTETREKFRWAPAGETPAAILTRESLAVSRTTGETAASSLGYPSQGGQSSPSPKVDDTYADEVSTSSLGALAQYRVNGRE</sequence>
<keyword evidence="2" id="KW-0472">Membrane</keyword>
<reference evidence="3" key="2">
    <citation type="submission" date="2021-09" db="EMBL/GenBank/DDBJ databases">
        <authorList>
            <person name="Jia N."/>
            <person name="Wang J."/>
            <person name="Shi W."/>
            <person name="Du L."/>
            <person name="Sun Y."/>
            <person name="Zhan W."/>
            <person name="Jiang J."/>
            <person name="Wang Q."/>
            <person name="Zhang B."/>
            <person name="Ji P."/>
            <person name="Sakyi L.B."/>
            <person name="Cui X."/>
            <person name="Yuan T."/>
            <person name="Jiang B."/>
            <person name="Yang W."/>
            <person name="Lam T.T.-Y."/>
            <person name="Chang Q."/>
            <person name="Ding S."/>
            <person name="Wang X."/>
            <person name="Zhu J."/>
            <person name="Ruan X."/>
            <person name="Zhao L."/>
            <person name="Wei J."/>
            <person name="Que T."/>
            <person name="Du C."/>
            <person name="Cheng J."/>
            <person name="Dai P."/>
            <person name="Han X."/>
            <person name="Huang E."/>
            <person name="Gao Y."/>
            <person name="Liu J."/>
            <person name="Shao H."/>
            <person name="Ye R."/>
            <person name="Li L."/>
            <person name="Wei W."/>
            <person name="Wang X."/>
            <person name="Wang C."/>
            <person name="Huo Q."/>
            <person name="Li W."/>
            <person name="Guo W."/>
            <person name="Chen H."/>
            <person name="Chen S."/>
            <person name="Zhou L."/>
            <person name="Zhou L."/>
            <person name="Ni X."/>
            <person name="Tian J."/>
            <person name="Zhou Y."/>
            <person name="Sheng Y."/>
            <person name="Liu T."/>
            <person name="Pan Y."/>
            <person name="Xia L."/>
            <person name="Li J."/>
            <person name="Zhao F."/>
            <person name="Cao W."/>
        </authorList>
    </citation>
    <scope>NUCLEOTIDE SEQUENCE</scope>
    <source>
        <strain evidence="3">Rsan-2018</strain>
        <tissue evidence="3">Larvae</tissue>
    </source>
</reference>
<feature type="compositionally biased region" description="Basic residues" evidence="1">
    <location>
        <begin position="1"/>
        <end position="15"/>
    </location>
</feature>
<organism evidence="3 4">
    <name type="scientific">Rhipicephalus sanguineus</name>
    <name type="common">Brown dog tick</name>
    <name type="synonym">Ixodes sanguineus</name>
    <dbReference type="NCBI Taxonomy" id="34632"/>
    <lineage>
        <taxon>Eukaryota</taxon>
        <taxon>Metazoa</taxon>
        <taxon>Ecdysozoa</taxon>
        <taxon>Arthropoda</taxon>
        <taxon>Chelicerata</taxon>
        <taxon>Arachnida</taxon>
        <taxon>Acari</taxon>
        <taxon>Parasitiformes</taxon>
        <taxon>Ixodida</taxon>
        <taxon>Ixodoidea</taxon>
        <taxon>Ixodidae</taxon>
        <taxon>Rhipicephalinae</taxon>
        <taxon>Rhipicephalus</taxon>
        <taxon>Rhipicephalus</taxon>
    </lineage>
</organism>
<feature type="region of interest" description="Disordered" evidence="1">
    <location>
        <begin position="1"/>
        <end position="26"/>
    </location>
</feature>
<keyword evidence="2" id="KW-1133">Transmembrane helix</keyword>
<comment type="caution">
    <text evidence="3">The sequence shown here is derived from an EMBL/GenBank/DDBJ whole genome shotgun (WGS) entry which is preliminary data.</text>
</comment>
<feature type="compositionally biased region" description="Low complexity" evidence="1">
    <location>
        <begin position="239"/>
        <end position="254"/>
    </location>
</feature>
<reference evidence="3" key="1">
    <citation type="journal article" date="2020" name="Cell">
        <title>Large-Scale Comparative Analyses of Tick Genomes Elucidate Their Genetic Diversity and Vector Capacities.</title>
        <authorList>
            <consortium name="Tick Genome and Microbiome Consortium (TIGMIC)"/>
            <person name="Jia N."/>
            <person name="Wang J."/>
            <person name="Shi W."/>
            <person name="Du L."/>
            <person name="Sun Y."/>
            <person name="Zhan W."/>
            <person name="Jiang J.F."/>
            <person name="Wang Q."/>
            <person name="Zhang B."/>
            <person name="Ji P."/>
            <person name="Bell-Sakyi L."/>
            <person name="Cui X.M."/>
            <person name="Yuan T.T."/>
            <person name="Jiang B.G."/>
            <person name="Yang W.F."/>
            <person name="Lam T.T."/>
            <person name="Chang Q.C."/>
            <person name="Ding S.J."/>
            <person name="Wang X.J."/>
            <person name="Zhu J.G."/>
            <person name="Ruan X.D."/>
            <person name="Zhao L."/>
            <person name="Wei J.T."/>
            <person name="Ye R.Z."/>
            <person name="Que T.C."/>
            <person name="Du C.H."/>
            <person name="Zhou Y.H."/>
            <person name="Cheng J.X."/>
            <person name="Dai P.F."/>
            <person name="Guo W.B."/>
            <person name="Han X.H."/>
            <person name="Huang E.J."/>
            <person name="Li L.F."/>
            <person name="Wei W."/>
            <person name="Gao Y.C."/>
            <person name="Liu J.Z."/>
            <person name="Shao H.Z."/>
            <person name="Wang X."/>
            <person name="Wang C.C."/>
            <person name="Yang T.C."/>
            <person name="Huo Q.B."/>
            <person name="Li W."/>
            <person name="Chen H.Y."/>
            <person name="Chen S.E."/>
            <person name="Zhou L.G."/>
            <person name="Ni X.B."/>
            <person name="Tian J.H."/>
            <person name="Sheng Y."/>
            <person name="Liu T."/>
            <person name="Pan Y.S."/>
            <person name="Xia L.Y."/>
            <person name="Li J."/>
            <person name="Zhao F."/>
            <person name="Cao W.C."/>
        </authorList>
    </citation>
    <scope>NUCLEOTIDE SEQUENCE</scope>
    <source>
        <strain evidence="3">Rsan-2018</strain>
    </source>
</reference>
<evidence type="ECO:0000256" key="2">
    <source>
        <dbReference type="SAM" id="Phobius"/>
    </source>
</evidence>
<keyword evidence="2" id="KW-0812">Transmembrane</keyword>
<gene>
    <name evidence="3" type="ORF">HPB52_012013</name>
</gene>
<dbReference type="Proteomes" id="UP000821837">
    <property type="component" value="Chromosome 6"/>
</dbReference>